<dbReference type="Proteomes" id="UP001145742">
    <property type="component" value="Unassembled WGS sequence"/>
</dbReference>
<reference evidence="1" key="1">
    <citation type="submission" date="2019-10" db="EMBL/GenBank/DDBJ databases">
        <authorList>
            <person name="Soares A.E.R."/>
            <person name="Aleixo A."/>
            <person name="Schneider P."/>
            <person name="Miyaki C.Y."/>
            <person name="Schneider M.P."/>
            <person name="Mello C."/>
            <person name="Vasconcelos A.T.R."/>
        </authorList>
    </citation>
    <scope>NUCLEOTIDE SEQUENCE</scope>
    <source>
        <tissue evidence="1">Muscle</tissue>
    </source>
</reference>
<evidence type="ECO:0000313" key="2">
    <source>
        <dbReference type="Proteomes" id="UP001145742"/>
    </source>
</evidence>
<comment type="caution">
    <text evidence="1">The sequence shown here is derived from an EMBL/GenBank/DDBJ whole genome shotgun (WGS) entry which is preliminary data.</text>
</comment>
<keyword evidence="2" id="KW-1185">Reference proteome</keyword>
<evidence type="ECO:0000313" key="1">
    <source>
        <dbReference type="EMBL" id="KAJ7423144.1"/>
    </source>
</evidence>
<dbReference type="EMBL" id="WHWB01032897">
    <property type="protein sequence ID" value="KAJ7423144.1"/>
    <property type="molecule type" value="Genomic_DNA"/>
</dbReference>
<organism evidence="1 2">
    <name type="scientific">Willisornis vidua</name>
    <name type="common">Xingu scale-backed antbird</name>
    <dbReference type="NCBI Taxonomy" id="1566151"/>
    <lineage>
        <taxon>Eukaryota</taxon>
        <taxon>Metazoa</taxon>
        <taxon>Chordata</taxon>
        <taxon>Craniata</taxon>
        <taxon>Vertebrata</taxon>
        <taxon>Euteleostomi</taxon>
        <taxon>Archelosauria</taxon>
        <taxon>Archosauria</taxon>
        <taxon>Dinosauria</taxon>
        <taxon>Saurischia</taxon>
        <taxon>Theropoda</taxon>
        <taxon>Coelurosauria</taxon>
        <taxon>Aves</taxon>
        <taxon>Neognathae</taxon>
        <taxon>Neoaves</taxon>
        <taxon>Telluraves</taxon>
        <taxon>Australaves</taxon>
        <taxon>Passeriformes</taxon>
        <taxon>Thamnophilidae</taxon>
        <taxon>Willisornis</taxon>
    </lineage>
</organism>
<gene>
    <name evidence="1" type="ORF">WISP_34840</name>
</gene>
<protein>
    <submittedName>
        <fullName evidence="1">Uncharacterized protein</fullName>
    </submittedName>
</protein>
<sequence length="90" mass="9775">MSQQCVQVAKKANGILDCIINSVASRTRESIVILYSALVSLHLKFCVQFWAPQSKNGIEVLECIQKRAVELVKGPENVVRSGQGSGDCLA</sequence>
<proteinExistence type="predicted"/>
<dbReference type="PANTHER" id="PTHR33332">
    <property type="entry name" value="REVERSE TRANSCRIPTASE DOMAIN-CONTAINING PROTEIN"/>
    <property type="match status" value="1"/>
</dbReference>
<accession>A0ABQ9DLT2</accession>
<name>A0ABQ9DLT2_9PASS</name>